<keyword evidence="2" id="KW-1185">Reference proteome</keyword>
<dbReference type="PROSITE" id="PS51257">
    <property type="entry name" value="PROKAR_LIPOPROTEIN"/>
    <property type="match status" value="1"/>
</dbReference>
<accession>A0A3E0DGI7</accession>
<protein>
    <submittedName>
        <fullName evidence="1">6-bladed beta-propeller protein</fullName>
    </submittedName>
</protein>
<evidence type="ECO:0000313" key="1">
    <source>
        <dbReference type="EMBL" id="REG81692.1"/>
    </source>
</evidence>
<dbReference type="SUPFAM" id="SSF50969">
    <property type="entry name" value="YVTN repeat-like/Quinoprotein amine dehydrogenase"/>
    <property type="match status" value="1"/>
</dbReference>
<sequence length="396" mass="45076">MNKLNTHLHFFNWNFTIVLIIALLSCSGKKVDDIENDSIRIISIDDPDTFSELDFLEIFELIDVKELENDLEFFLAEASKLVISESGYIVLDNDLDALLRFNVNGEVENKVCTLGDGPTEMQAISDFAYDQKKDEIYVIGPGNMQVKVYKPDGTFVRNFKIGSQADHIALLGDQPVLTLTYFNPYNKYLSVLEHNGDTLKTVFPFPKETFPIGLHHISGNLTNSNSGGILVNEPASSTVYGMDSKMNLKPKYKFVAIDDLWPEEDRHELNAYFEKLATGDLTFLSKYYEESESYFFFNLNAKKKGGRLYVVDPRIGYYDIKAGKSYLAKSEKFLMEMKGPLAVDGDSFYVYISKMELSELLESDDKWKAIMADFPEIEIMEKADYDTPVLLKFGVK</sequence>
<dbReference type="InterPro" id="IPR011044">
    <property type="entry name" value="Quino_amine_DH_bsu"/>
</dbReference>
<dbReference type="OrthoDB" id="832945at2"/>
<reference evidence="1 2" key="1">
    <citation type="submission" date="2018-08" db="EMBL/GenBank/DDBJ databases">
        <title>Genomic Encyclopedia of Archaeal and Bacterial Type Strains, Phase II (KMG-II): from individual species to whole genera.</title>
        <authorList>
            <person name="Goeker M."/>
        </authorList>
    </citation>
    <scope>NUCLEOTIDE SEQUENCE [LARGE SCALE GENOMIC DNA]</scope>
    <source>
        <strain evidence="1 2">DSM 15986</strain>
    </source>
</reference>
<dbReference type="RefSeq" id="WP_086542864.1">
    <property type="nucleotide sequence ID" value="NZ_MSSW01000056.1"/>
</dbReference>
<evidence type="ECO:0000313" key="2">
    <source>
        <dbReference type="Proteomes" id="UP000256405"/>
    </source>
</evidence>
<dbReference type="Proteomes" id="UP000256405">
    <property type="component" value="Unassembled WGS sequence"/>
</dbReference>
<name>A0A3E0DGI7_9BACT</name>
<dbReference type="InterPro" id="IPR011042">
    <property type="entry name" value="6-blade_b-propeller_TolB-like"/>
</dbReference>
<organism evidence="1 2">
    <name type="scientific">Algoriphagus antarcticus</name>
    <dbReference type="NCBI Taxonomy" id="238540"/>
    <lineage>
        <taxon>Bacteria</taxon>
        <taxon>Pseudomonadati</taxon>
        <taxon>Bacteroidota</taxon>
        <taxon>Cytophagia</taxon>
        <taxon>Cytophagales</taxon>
        <taxon>Cyclobacteriaceae</taxon>
        <taxon>Algoriphagus</taxon>
    </lineage>
</organism>
<dbReference type="Pfam" id="PF17170">
    <property type="entry name" value="DUF5128"/>
    <property type="match status" value="1"/>
</dbReference>
<gene>
    <name evidence="1" type="ORF">C8N25_12536</name>
</gene>
<dbReference type="EMBL" id="QUNF01000025">
    <property type="protein sequence ID" value="REG81692.1"/>
    <property type="molecule type" value="Genomic_DNA"/>
</dbReference>
<proteinExistence type="predicted"/>
<comment type="caution">
    <text evidence="1">The sequence shown here is derived from an EMBL/GenBank/DDBJ whole genome shotgun (WGS) entry which is preliminary data.</text>
</comment>
<dbReference type="Gene3D" id="2.120.10.30">
    <property type="entry name" value="TolB, C-terminal domain"/>
    <property type="match status" value="1"/>
</dbReference>
<dbReference type="AlphaFoldDB" id="A0A3E0DGI7"/>